<gene>
    <name evidence="1" type="ORF">ACFPOE_19000</name>
</gene>
<evidence type="ECO:0000313" key="2">
    <source>
        <dbReference type="Proteomes" id="UP001596037"/>
    </source>
</evidence>
<dbReference type="Proteomes" id="UP001596037">
    <property type="component" value="Unassembled WGS sequence"/>
</dbReference>
<organism evidence="1 2">
    <name type="scientific">Caenimonas terrae</name>
    <dbReference type="NCBI Taxonomy" id="696074"/>
    <lineage>
        <taxon>Bacteria</taxon>
        <taxon>Pseudomonadati</taxon>
        <taxon>Pseudomonadota</taxon>
        <taxon>Betaproteobacteria</taxon>
        <taxon>Burkholderiales</taxon>
        <taxon>Comamonadaceae</taxon>
        <taxon>Caenimonas</taxon>
    </lineage>
</organism>
<comment type="caution">
    <text evidence="1">The sequence shown here is derived from an EMBL/GenBank/DDBJ whole genome shotgun (WGS) entry which is preliminary data.</text>
</comment>
<proteinExistence type="predicted"/>
<dbReference type="EMBL" id="JBHSMF010000009">
    <property type="protein sequence ID" value="MFC5499639.1"/>
    <property type="molecule type" value="Genomic_DNA"/>
</dbReference>
<dbReference type="InterPro" id="IPR009334">
    <property type="entry name" value="DUF993"/>
</dbReference>
<dbReference type="Pfam" id="PF06187">
    <property type="entry name" value="DUF993"/>
    <property type="match status" value="1"/>
</dbReference>
<reference evidence="2" key="1">
    <citation type="journal article" date="2019" name="Int. J. Syst. Evol. Microbiol.">
        <title>The Global Catalogue of Microorganisms (GCM) 10K type strain sequencing project: providing services to taxonomists for standard genome sequencing and annotation.</title>
        <authorList>
            <consortium name="The Broad Institute Genomics Platform"/>
            <consortium name="The Broad Institute Genome Sequencing Center for Infectious Disease"/>
            <person name="Wu L."/>
            <person name="Ma J."/>
        </authorList>
    </citation>
    <scope>NUCLEOTIDE SEQUENCE [LARGE SCALE GENOMIC DNA]</scope>
    <source>
        <strain evidence="2">CCUG 57401</strain>
    </source>
</reference>
<dbReference type="SUPFAM" id="SSF51569">
    <property type="entry name" value="Aldolase"/>
    <property type="match status" value="1"/>
</dbReference>
<name>A0ABW0NIV7_9BURK</name>
<dbReference type="Gene3D" id="3.20.20.70">
    <property type="entry name" value="Aldolase class I"/>
    <property type="match status" value="1"/>
</dbReference>
<keyword evidence="2" id="KW-1185">Reference proteome</keyword>
<sequence>MALTLQLPVLSPSKGPTDNRQLAAYTLRGNAPARPAKGVKFNRIAYSAAHVVADPRAAIDPWLQCAVDWDATIAYRQHLWSLGLGVAEAMDTAQRGMGLDWPTSLELIRRSLDAARDFSAGPSTSSGQALVASGCGTDHLEPEDVTTVDQVIAGYEEQMAAIEKLGGKLVVMASRALARVAKSPADYERVYDRILSQARQPVVLHWLGEMFDPALAGYWRGSDQVGAGGAADVDAAMDTALGIIAAHPDKVDGIKISLLDKDKEIAMRRRLPPGVRMYTGDDFNYAELIAGDGAGPEPTHGKSDALLGIFDAIAPAASAALGELAQGNVEKFHAILGPTVPLSRHIFAAPTRFYKTGVVFMAWLNGHQSHFTMVGGQQSTRSLPHLAQLFRLADEANLLEHPELAVRRMKTLLALHGIESGDTK</sequence>
<accession>A0ABW0NIV7</accession>
<dbReference type="RefSeq" id="WP_376851856.1">
    <property type="nucleotide sequence ID" value="NZ_JBHSMF010000009.1"/>
</dbReference>
<protein>
    <submittedName>
        <fullName evidence="1">Dihydrodipicolinate synthase family protein</fullName>
    </submittedName>
</protein>
<evidence type="ECO:0000313" key="1">
    <source>
        <dbReference type="EMBL" id="MFC5499639.1"/>
    </source>
</evidence>
<dbReference type="InterPro" id="IPR013785">
    <property type="entry name" value="Aldolase_TIM"/>
</dbReference>